<comment type="caution">
    <text evidence="4">The sequence shown here is derived from an EMBL/GenBank/DDBJ whole genome shotgun (WGS) entry which is preliminary data.</text>
</comment>
<feature type="compositionally biased region" description="Basic residues" evidence="1">
    <location>
        <begin position="90"/>
        <end position="104"/>
    </location>
</feature>
<evidence type="ECO:0000259" key="2">
    <source>
        <dbReference type="Pfam" id="PF07726"/>
    </source>
</evidence>
<dbReference type="PANTHER" id="PTHR42759:SF5">
    <property type="entry name" value="METHANOL DEHYDROGENASE REGULATOR"/>
    <property type="match status" value="1"/>
</dbReference>
<dbReference type="Gene3D" id="1.10.8.80">
    <property type="entry name" value="Magnesium chelatase subunit I, C-Terminal domain"/>
    <property type="match status" value="1"/>
</dbReference>
<dbReference type="PANTHER" id="PTHR42759">
    <property type="entry name" value="MOXR FAMILY PROTEIN"/>
    <property type="match status" value="1"/>
</dbReference>
<reference evidence="4 5" key="1">
    <citation type="submission" date="2017-10" db="EMBL/GenBank/DDBJ databases">
        <title>Bifidobacterium xylocopum sp. nov. and Bifidobacterium aemilianum sp. nov., from the carpenter bee (Xylocopa violacea) digestive tract.</title>
        <authorList>
            <person name="Alberoni D."/>
            <person name="Baffoni L."/>
            <person name="Di Gioia D."/>
            <person name="Gaggia F."/>
            <person name="Biavati B."/>
        </authorList>
    </citation>
    <scope>NUCLEOTIDE SEQUENCE [LARGE SCALE GENOMIC DNA]</scope>
    <source>
        <strain evidence="4 5">XV2</strain>
    </source>
</reference>
<accession>A0A366KB86</accession>
<name>A0A366KB86_9BIFI</name>
<dbReference type="CDD" id="cd00009">
    <property type="entry name" value="AAA"/>
    <property type="match status" value="1"/>
</dbReference>
<evidence type="ECO:0000256" key="1">
    <source>
        <dbReference type="SAM" id="MobiDB-lite"/>
    </source>
</evidence>
<feature type="compositionally biased region" description="Basic and acidic residues" evidence="1">
    <location>
        <begin position="220"/>
        <end position="232"/>
    </location>
</feature>
<gene>
    <name evidence="4" type="ORF">CRD59_06345</name>
</gene>
<dbReference type="InterPro" id="IPR027417">
    <property type="entry name" value="P-loop_NTPase"/>
</dbReference>
<dbReference type="EMBL" id="PDCH01000014">
    <property type="protein sequence ID" value="RBP98954.1"/>
    <property type="molecule type" value="Genomic_DNA"/>
</dbReference>
<feature type="domain" description="ATPase AAA-3" evidence="2">
    <location>
        <begin position="363"/>
        <end position="493"/>
    </location>
</feature>
<sequence>MHGQRGGRQHGWAGTCGGRKRGHLVQPGRSRLRRNHPRTAGMATRPCGGPAPCRRSPWSALPISRPDCRRGGPAAVRRLLSLQGGWVVHRRRGGSAGRPHRTQHHPGGGDPHPGPVRTFPDRAPHHHPGRQETGMNEKQEPTGPDDRTLQPDATRMPTGPNRTQPKGARPGGCRRLDPLQPSSGAATERIADATRVGPGEGTDPAGRRQPSPEQGGSLPDRTRISDRTHDNVHLGAGGYGSVGDETRTPRPPLRQEPYSDRTLVGESWSSTRIGGQREEATAANDAALPDGTRPWSDRQQAAIDPRNPGPERNGRQRHTTTTPGDVGAFRRTFDALLDAVGQVVIGKERAIRLCLTALIAGGHILLEDEPGTGKTQLARAMGHALGLGLKRVQFTPDLLPSDLLGVTVFDQASGSFSFRPGPVFTPVLLADEINRASPKVQSALLEVMEEGRVSVDGISRPVGEHFLVIASQNSNGHLGTYALPEAELDRFMLVTSLGPPGRQASMQVLRQADIRDRADSLDSIIDCKGLSNLRNTAVGVHCAEPILEYITRLLEATRHSRLITSGASIRGGLALVRGCKVWAASQGRDYVTPDDVQDLLDPALAHRIRLGQEARMDGVDRHQALDAAASAVPVPPGGEEA</sequence>
<feature type="domain" description="ChlI/MoxR AAA lid" evidence="3">
    <location>
        <begin position="556"/>
        <end position="624"/>
    </location>
</feature>
<protein>
    <submittedName>
        <fullName evidence="4">AAA family ATPase</fullName>
    </submittedName>
</protein>
<dbReference type="Pfam" id="PF07726">
    <property type="entry name" value="AAA_3"/>
    <property type="match status" value="1"/>
</dbReference>
<evidence type="ECO:0000313" key="4">
    <source>
        <dbReference type="EMBL" id="RBP98954.1"/>
    </source>
</evidence>
<dbReference type="Pfam" id="PF17863">
    <property type="entry name" value="AAA_lid_2"/>
    <property type="match status" value="1"/>
</dbReference>
<dbReference type="GO" id="GO:0016887">
    <property type="term" value="F:ATP hydrolysis activity"/>
    <property type="evidence" value="ECO:0007669"/>
    <property type="project" value="InterPro"/>
</dbReference>
<evidence type="ECO:0000313" key="5">
    <source>
        <dbReference type="Proteomes" id="UP000252345"/>
    </source>
</evidence>
<feature type="region of interest" description="Disordered" evidence="1">
    <location>
        <begin position="1"/>
        <end position="53"/>
    </location>
</feature>
<dbReference type="SUPFAM" id="SSF52540">
    <property type="entry name" value="P-loop containing nucleoside triphosphate hydrolases"/>
    <property type="match status" value="1"/>
</dbReference>
<dbReference type="InterPro" id="IPR050764">
    <property type="entry name" value="CbbQ/NirQ/NorQ/GpvN"/>
</dbReference>
<dbReference type="GO" id="GO:0005524">
    <property type="term" value="F:ATP binding"/>
    <property type="evidence" value="ECO:0007669"/>
    <property type="project" value="InterPro"/>
</dbReference>
<proteinExistence type="predicted"/>
<dbReference type="AlphaFoldDB" id="A0A366KB86"/>
<organism evidence="4 5">
    <name type="scientific">Bifidobacterium xylocopae</name>
    <dbReference type="NCBI Taxonomy" id="2493119"/>
    <lineage>
        <taxon>Bacteria</taxon>
        <taxon>Bacillati</taxon>
        <taxon>Actinomycetota</taxon>
        <taxon>Actinomycetes</taxon>
        <taxon>Bifidobacteriales</taxon>
        <taxon>Bifidobacteriaceae</taxon>
        <taxon>Bifidobacterium</taxon>
    </lineage>
</organism>
<evidence type="ECO:0000259" key="3">
    <source>
        <dbReference type="Pfam" id="PF17863"/>
    </source>
</evidence>
<dbReference type="InterPro" id="IPR041628">
    <property type="entry name" value="ChlI/MoxR_AAA_lid"/>
</dbReference>
<keyword evidence="5" id="KW-1185">Reference proteome</keyword>
<feature type="region of interest" description="Disordered" evidence="1">
    <location>
        <begin position="90"/>
        <end position="326"/>
    </location>
</feature>
<dbReference type="InterPro" id="IPR011703">
    <property type="entry name" value="ATPase_AAA-3"/>
</dbReference>
<feature type="compositionally biased region" description="Basic and acidic residues" evidence="1">
    <location>
        <begin position="135"/>
        <end position="149"/>
    </location>
</feature>
<dbReference type="Gene3D" id="3.40.50.300">
    <property type="entry name" value="P-loop containing nucleotide triphosphate hydrolases"/>
    <property type="match status" value="1"/>
</dbReference>
<dbReference type="Proteomes" id="UP000252345">
    <property type="component" value="Unassembled WGS sequence"/>
</dbReference>